<sequence>MDHQDSEYIYVPVPRHLVPEVQAYIVRHSGTASAEAAETGGGKAGSEDLSEQWTAEILRQLAETQLSSTQSVSRVLDVLAEQPGDYVSTTHLVENLDIDRLQLRGALSALTRHLNKHFDGRYWPMTWVERLSPSPDYKTEFFYSVDSTIAQRWKEVRTAA</sequence>
<evidence type="ECO:0000313" key="1">
    <source>
        <dbReference type="EMBL" id="AWK09608.1"/>
    </source>
</evidence>
<proteinExistence type="predicted"/>
<protein>
    <submittedName>
        <fullName evidence="1">Uncharacterized protein</fullName>
    </submittedName>
</protein>
<evidence type="ECO:0000313" key="2">
    <source>
        <dbReference type="Proteomes" id="UP000245051"/>
    </source>
</evidence>
<dbReference type="EMBL" id="CP029254">
    <property type="protein sequence ID" value="AWK09608.1"/>
    <property type="molecule type" value="Genomic_DNA"/>
</dbReference>
<dbReference type="Proteomes" id="UP000245051">
    <property type="component" value="Chromosome"/>
</dbReference>
<reference evidence="1 2" key="1">
    <citation type="submission" date="2018-05" db="EMBL/GenBank/DDBJ databases">
        <title>Complete genome sequence of the Type Strain of Streptomyces spongiicola HNM0071, the producer of staurosporine.</title>
        <authorList>
            <person name="Zhou S."/>
            <person name="Huang X."/>
        </authorList>
    </citation>
    <scope>NUCLEOTIDE SEQUENCE [LARGE SCALE GENOMIC DNA]</scope>
    <source>
        <strain evidence="1 2">HNM0071</strain>
    </source>
</reference>
<gene>
    <name evidence="1" type="ORF">DDQ41_12510</name>
</gene>
<accession>A0ABN5KSX3</accession>
<keyword evidence="2" id="KW-1185">Reference proteome</keyword>
<dbReference type="RefSeq" id="WP_109294577.1">
    <property type="nucleotide sequence ID" value="NZ_CP029254.1"/>
</dbReference>
<organism evidence="1 2">
    <name type="scientific">Streptomyces spongiicola</name>
    <dbReference type="NCBI Taxonomy" id="1690221"/>
    <lineage>
        <taxon>Bacteria</taxon>
        <taxon>Bacillati</taxon>
        <taxon>Actinomycetota</taxon>
        <taxon>Actinomycetes</taxon>
        <taxon>Kitasatosporales</taxon>
        <taxon>Streptomycetaceae</taxon>
        <taxon>Streptomyces</taxon>
    </lineage>
</organism>
<name>A0ABN5KSX3_9ACTN</name>